<dbReference type="AlphaFoldDB" id="G9Y3U8"/>
<dbReference type="EMBL" id="AGCI01000025">
    <property type="protein sequence ID" value="EHM45110.1"/>
    <property type="molecule type" value="Genomic_DNA"/>
</dbReference>
<dbReference type="PATRIC" id="fig|1002364.3.peg.1129"/>
<evidence type="ECO:0000313" key="2">
    <source>
        <dbReference type="Proteomes" id="UP000005959"/>
    </source>
</evidence>
<dbReference type="HOGENOM" id="CLU_2301881_0_0_6"/>
<sequence length="100" mass="10800">MVGLLANQYQGIIKLQGERFNSEVRMDKPKQSWKSASLEVGKTVNIGVNRVINFKITTSGGTVIEGIIPANEYLSITNGGDITGAEMNIYDIPEGPSEVS</sequence>
<proteinExistence type="predicted"/>
<organism evidence="1 2">
    <name type="scientific">Hafnia alvei ATCC 51873</name>
    <dbReference type="NCBI Taxonomy" id="1002364"/>
    <lineage>
        <taxon>Bacteria</taxon>
        <taxon>Pseudomonadati</taxon>
        <taxon>Pseudomonadota</taxon>
        <taxon>Gammaproteobacteria</taxon>
        <taxon>Enterobacterales</taxon>
        <taxon>Hafniaceae</taxon>
        <taxon>Hafnia</taxon>
    </lineage>
</organism>
<comment type="caution">
    <text evidence="1">The sequence shown here is derived from an EMBL/GenBank/DDBJ whole genome shotgun (WGS) entry which is preliminary data.</text>
</comment>
<dbReference type="Proteomes" id="UP000005959">
    <property type="component" value="Unassembled WGS sequence"/>
</dbReference>
<gene>
    <name evidence="1" type="ORF">HMPREF0454_01228</name>
</gene>
<reference evidence="1 2" key="1">
    <citation type="submission" date="2011-08" db="EMBL/GenBank/DDBJ databases">
        <authorList>
            <person name="Weinstock G."/>
            <person name="Sodergren E."/>
            <person name="Clifton S."/>
            <person name="Fulton L."/>
            <person name="Fulton B."/>
            <person name="Courtney L."/>
            <person name="Fronick C."/>
            <person name="Harrison M."/>
            <person name="Strong C."/>
            <person name="Farmer C."/>
            <person name="Delahaunty K."/>
            <person name="Markovic C."/>
            <person name="Hall O."/>
            <person name="Minx P."/>
            <person name="Tomlinson C."/>
            <person name="Mitreva M."/>
            <person name="Hou S."/>
            <person name="Chen J."/>
            <person name="Wollam A."/>
            <person name="Pepin K.H."/>
            <person name="Johnson M."/>
            <person name="Bhonagiri V."/>
            <person name="Zhang X."/>
            <person name="Suruliraj S."/>
            <person name="Warren W."/>
            <person name="Chinwalla A."/>
            <person name="Mardis E.R."/>
            <person name="Wilson R.K."/>
        </authorList>
    </citation>
    <scope>NUCLEOTIDE SEQUENCE [LARGE SCALE GENOMIC DNA]</scope>
    <source>
        <strain evidence="1 2">ATCC 51873</strain>
    </source>
</reference>
<protein>
    <submittedName>
        <fullName evidence="1">Uncharacterized protein</fullName>
    </submittedName>
</protein>
<evidence type="ECO:0000313" key="1">
    <source>
        <dbReference type="EMBL" id="EHM45110.1"/>
    </source>
</evidence>
<name>G9Y3U8_HAFAL</name>
<accession>G9Y3U8</accession>